<dbReference type="InterPro" id="IPR036514">
    <property type="entry name" value="SGNH_hydro_sf"/>
</dbReference>
<dbReference type="InterPro" id="IPR028098">
    <property type="entry name" value="Glyco_trans_4-like_N"/>
</dbReference>
<dbReference type="EMBL" id="CP158374">
    <property type="protein sequence ID" value="XBX81007.1"/>
    <property type="molecule type" value="Genomic_DNA"/>
</dbReference>
<sequence length="695" mass="74092">MKVVLLAESFLPHMNGVTNSLLRVLEHLRSRGDDVLVVAPRTGRAEPEHEALQGASARFVRSVPLPGYPEVRVALASTPALAGLYRGFGADVVHLASPFVLGWQGVTAARAARVPAVAVYQTDVPAYAERYGVPIAAPALERHLVRLHNRAALTLAPSSAAEARLAELGVERVHRWARGVDTERFHPDRRDESWRRRIAPSGEAVIGYVGRLAHEKQVGDLAALAGMPGTRLVVVGDGPERTSLERRLPGAHFTGFLGGADLARAVAGFDVFVHPGEHETFCQTIQEALASGVPVVATGRGGPLDLVQSSRTGWLYRPGDLAELRARVQDLVGDEAKRRAFAAAAHASVEGRSWRRLGDELVGYYEQAIARTPVPLLGARAGARPSAVARPAAPSTVQPGRTRPRAEAPLRETSRHPVEPAVTGDVHRPWRRLVAVGDSITEGLCDDSRTPGVYRGWADRLALLVALADPTGPSRLGYANLAVRSRRVEHVVADQLPRARALGADLVTVLVGGNDLVRAGADPAALARRLGTAVAETRSTGADVLVVSAFMPPAPRLARLRGRFDRFNAELAERAAEAGARWLEAAGDPELVARRHWAEDRVHLNPAGHRALAYAAARVLGVPDATALGALDVALHAPDEASDAPTSVPTPVWLARHAAPWAFRRLRGRTAGDGLDAKHAALVPVVSGDGPRPLV</sequence>
<dbReference type="PANTHER" id="PTHR45947:SF3">
    <property type="entry name" value="SULFOQUINOVOSYL TRANSFERASE SQD2"/>
    <property type="match status" value="1"/>
</dbReference>
<feature type="domain" description="Glycosyltransferase subfamily 4-like N-terminal" evidence="6">
    <location>
        <begin position="15"/>
        <end position="184"/>
    </location>
</feature>
<dbReference type="Pfam" id="PF00534">
    <property type="entry name" value="Glycos_transf_1"/>
    <property type="match status" value="1"/>
</dbReference>
<dbReference type="Pfam" id="PF13472">
    <property type="entry name" value="Lipase_GDSL_2"/>
    <property type="match status" value="1"/>
</dbReference>
<evidence type="ECO:0000313" key="8">
    <source>
        <dbReference type="EMBL" id="XBX81007.1"/>
    </source>
</evidence>
<feature type="compositionally biased region" description="Basic and acidic residues" evidence="4">
    <location>
        <begin position="404"/>
        <end position="418"/>
    </location>
</feature>
<dbReference type="Gene3D" id="3.40.50.2000">
    <property type="entry name" value="Glycogen Phosphorylase B"/>
    <property type="match status" value="2"/>
</dbReference>
<proteinExistence type="predicted"/>
<dbReference type="InterPro" id="IPR013830">
    <property type="entry name" value="SGNH_hydro"/>
</dbReference>
<dbReference type="Pfam" id="PF13439">
    <property type="entry name" value="Glyco_transf_4"/>
    <property type="match status" value="1"/>
</dbReference>
<keyword evidence="3 8" id="KW-0808">Transferase</keyword>
<dbReference type="CDD" id="cd03814">
    <property type="entry name" value="GT4-like"/>
    <property type="match status" value="1"/>
</dbReference>
<evidence type="ECO:0000259" key="6">
    <source>
        <dbReference type="Pfam" id="PF13439"/>
    </source>
</evidence>
<evidence type="ECO:0000256" key="3">
    <source>
        <dbReference type="ARBA" id="ARBA00022679"/>
    </source>
</evidence>
<reference evidence="8" key="1">
    <citation type="submission" date="2024-05" db="EMBL/GenBank/DDBJ databases">
        <authorList>
            <person name="Yu L."/>
        </authorList>
    </citation>
    <scope>NUCLEOTIDE SEQUENCE</scope>
    <source>
        <strain evidence="8">G08B096</strain>
    </source>
</reference>
<feature type="domain" description="Glycosyl transferase family 1" evidence="5">
    <location>
        <begin position="198"/>
        <end position="345"/>
    </location>
</feature>
<name>A0AAU7W6E9_9MICO</name>
<dbReference type="GO" id="GO:1901137">
    <property type="term" value="P:carbohydrate derivative biosynthetic process"/>
    <property type="evidence" value="ECO:0007669"/>
    <property type="project" value="UniProtKB-ARBA"/>
</dbReference>
<evidence type="ECO:0000259" key="5">
    <source>
        <dbReference type="Pfam" id="PF00534"/>
    </source>
</evidence>
<evidence type="ECO:0000256" key="2">
    <source>
        <dbReference type="ARBA" id="ARBA00022676"/>
    </source>
</evidence>
<feature type="domain" description="SGNH hydrolase-type esterase" evidence="7">
    <location>
        <begin position="435"/>
        <end position="611"/>
    </location>
</feature>
<evidence type="ECO:0000256" key="4">
    <source>
        <dbReference type="SAM" id="MobiDB-lite"/>
    </source>
</evidence>
<accession>A0AAU7W6E9</accession>
<dbReference type="CDD" id="cd01832">
    <property type="entry name" value="SGNH_hydrolase_like_1"/>
    <property type="match status" value="1"/>
</dbReference>
<keyword evidence="2 8" id="KW-0328">Glycosyltransferase</keyword>
<organism evidence="8">
    <name type="scientific">Agromyces sp. G08B096</name>
    <dbReference type="NCBI Taxonomy" id="3156399"/>
    <lineage>
        <taxon>Bacteria</taxon>
        <taxon>Bacillati</taxon>
        <taxon>Actinomycetota</taxon>
        <taxon>Actinomycetes</taxon>
        <taxon>Micrococcales</taxon>
        <taxon>Microbacteriaceae</taxon>
        <taxon>Agromyces</taxon>
    </lineage>
</organism>
<evidence type="ECO:0000259" key="7">
    <source>
        <dbReference type="Pfam" id="PF13472"/>
    </source>
</evidence>
<dbReference type="RefSeq" id="WP_350347033.1">
    <property type="nucleotide sequence ID" value="NZ_CP158374.1"/>
</dbReference>
<dbReference type="Gene3D" id="3.40.50.1110">
    <property type="entry name" value="SGNH hydrolase"/>
    <property type="match status" value="1"/>
</dbReference>
<dbReference type="SUPFAM" id="SSF52266">
    <property type="entry name" value="SGNH hydrolase"/>
    <property type="match status" value="1"/>
</dbReference>
<dbReference type="PANTHER" id="PTHR45947">
    <property type="entry name" value="SULFOQUINOVOSYL TRANSFERASE SQD2"/>
    <property type="match status" value="1"/>
</dbReference>
<evidence type="ECO:0000256" key="1">
    <source>
        <dbReference type="ARBA" id="ARBA00021292"/>
    </source>
</evidence>
<dbReference type="AlphaFoldDB" id="A0AAU7W6E9"/>
<dbReference type="InterPro" id="IPR050194">
    <property type="entry name" value="Glycosyltransferase_grp1"/>
</dbReference>
<dbReference type="GO" id="GO:0016758">
    <property type="term" value="F:hexosyltransferase activity"/>
    <property type="evidence" value="ECO:0007669"/>
    <property type="project" value="TreeGrafter"/>
</dbReference>
<feature type="region of interest" description="Disordered" evidence="4">
    <location>
        <begin position="387"/>
        <end position="422"/>
    </location>
</feature>
<dbReference type="SUPFAM" id="SSF53756">
    <property type="entry name" value="UDP-Glycosyltransferase/glycogen phosphorylase"/>
    <property type="match status" value="1"/>
</dbReference>
<protein>
    <recommendedName>
        <fullName evidence="1">D-inositol 3-phosphate glycosyltransferase</fullName>
    </recommendedName>
</protein>
<gene>
    <name evidence="8" type="ORF">ABIQ69_10320</name>
</gene>
<dbReference type="InterPro" id="IPR001296">
    <property type="entry name" value="Glyco_trans_1"/>
</dbReference>